<dbReference type="Proteomes" id="UP000184295">
    <property type="component" value="Unassembled WGS sequence"/>
</dbReference>
<dbReference type="InterPro" id="IPR057264">
    <property type="entry name" value="Ribosomal_uL24_C"/>
</dbReference>
<comment type="subunit">
    <text evidence="5">Part of the 50S ribosomal subunit.</text>
</comment>
<dbReference type="InterPro" id="IPR005825">
    <property type="entry name" value="Ribosomal_uL24_CS"/>
</dbReference>
<organism evidence="8 9">
    <name type="scientific">Ferrithrix thermotolerans DSM 19514</name>
    <dbReference type="NCBI Taxonomy" id="1121881"/>
    <lineage>
        <taxon>Bacteria</taxon>
        <taxon>Bacillati</taxon>
        <taxon>Actinomycetota</taxon>
        <taxon>Acidimicrobiia</taxon>
        <taxon>Acidimicrobiales</taxon>
        <taxon>Acidimicrobiaceae</taxon>
        <taxon>Ferrithrix</taxon>
    </lineage>
</organism>
<evidence type="ECO:0000256" key="5">
    <source>
        <dbReference type="HAMAP-Rule" id="MF_01326"/>
    </source>
</evidence>
<dbReference type="HAMAP" id="MF_01326_B">
    <property type="entry name" value="Ribosomal_uL24_B"/>
    <property type="match status" value="1"/>
</dbReference>
<dbReference type="InterPro" id="IPR005824">
    <property type="entry name" value="KOW"/>
</dbReference>
<dbReference type="GO" id="GO:0003735">
    <property type="term" value="F:structural constituent of ribosome"/>
    <property type="evidence" value="ECO:0007669"/>
    <property type="project" value="InterPro"/>
</dbReference>
<gene>
    <name evidence="5" type="primary">rplX</name>
    <name evidence="8" type="ORF">SAMN02745225_00371</name>
</gene>
<accession>A0A1M4ST64</accession>
<dbReference type="CDD" id="cd06089">
    <property type="entry name" value="KOW_RPL26"/>
    <property type="match status" value="1"/>
</dbReference>
<dbReference type="GO" id="GO:0019843">
    <property type="term" value="F:rRNA binding"/>
    <property type="evidence" value="ECO:0007669"/>
    <property type="project" value="UniProtKB-UniRule"/>
</dbReference>
<dbReference type="GO" id="GO:1990904">
    <property type="term" value="C:ribonucleoprotein complex"/>
    <property type="evidence" value="ECO:0007669"/>
    <property type="project" value="UniProtKB-KW"/>
</dbReference>
<comment type="similarity">
    <text evidence="1 5 6">Belongs to the universal ribosomal protein uL24 family.</text>
</comment>
<dbReference type="Pfam" id="PF17136">
    <property type="entry name" value="ribosomal_L24"/>
    <property type="match status" value="1"/>
</dbReference>
<comment type="function">
    <text evidence="5">One of two assembly initiator proteins, it binds directly to the 5'-end of the 23S rRNA, where it nucleates assembly of the 50S subunit.</text>
</comment>
<evidence type="ECO:0000256" key="1">
    <source>
        <dbReference type="ARBA" id="ARBA00010618"/>
    </source>
</evidence>
<dbReference type="GO" id="GO:0005840">
    <property type="term" value="C:ribosome"/>
    <property type="evidence" value="ECO:0007669"/>
    <property type="project" value="UniProtKB-KW"/>
</dbReference>
<keyword evidence="5" id="KW-0699">rRNA-binding</keyword>
<feature type="domain" description="KOW" evidence="7">
    <location>
        <begin position="2"/>
        <end position="29"/>
    </location>
</feature>
<protein>
    <recommendedName>
        <fullName evidence="4 5">Large ribosomal subunit protein uL24</fullName>
    </recommendedName>
</protein>
<keyword evidence="5" id="KW-0694">RNA-binding</keyword>
<dbReference type="SUPFAM" id="SSF50104">
    <property type="entry name" value="Translation proteins SH3-like domain"/>
    <property type="match status" value="1"/>
</dbReference>
<reference evidence="9" key="1">
    <citation type="submission" date="2016-11" db="EMBL/GenBank/DDBJ databases">
        <authorList>
            <person name="Varghese N."/>
            <person name="Submissions S."/>
        </authorList>
    </citation>
    <scope>NUCLEOTIDE SEQUENCE [LARGE SCALE GENOMIC DNA]</scope>
    <source>
        <strain evidence="9">DSM 19514</strain>
    </source>
</reference>
<dbReference type="SMART" id="SM00739">
    <property type="entry name" value="KOW"/>
    <property type="match status" value="1"/>
</dbReference>
<dbReference type="NCBIfam" id="TIGR01079">
    <property type="entry name" value="rplX_bact"/>
    <property type="match status" value="1"/>
</dbReference>
<dbReference type="STRING" id="1121881.SAMN02745225_00371"/>
<keyword evidence="3 5" id="KW-0687">Ribonucleoprotein</keyword>
<keyword evidence="2 5" id="KW-0689">Ribosomal protein</keyword>
<evidence type="ECO:0000256" key="6">
    <source>
        <dbReference type="RuleBase" id="RU003477"/>
    </source>
</evidence>
<dbReference type="PANTHER" id="PTHR12903">
    <property type="entry name" value="MITOCHONDRIAL RIBOSOMAL PROTEIN L24"/>
    <property type="match status" value="1"/>
</dbReference>
<evidence type="ECO:0000256" key="3">
    <source>
        <dbReference type="ARBA" id="ARBA00023274"/>
    </source>
</evidence>
<keyword evidence="9" id="KW-1185">Reference proteome</keyword>
<dbReference type="InterPro" id="IPR014722">
    <property type="entry name" value="Rib_uL2_dom2"/>
</dbReference>
<evidence type="ECO:0000259" key="7">
    <source>
        <dbReference type="SMART" id="SM00739"/>
    </source>
</evidence>
<dbReference type="PROSITE" id="PS01108">
    <property type="entry name" value="RIBOSOMAL_L24"/>
    <property type="match status" value="1"/>
</dbReference>
<evidence type="ECO:0000313" key="8">
    <source>
        <dbReference type="EMBL" id="SHE35332.1"/>
    </source>
</evidence>
<comment type="function">
    <text evidence="5">One of the proteins that surrounds the polypeptide exit tunnel on the outside of the subunit.</text>
</comment>
<dbReference type="InterPro" id="IPR003256">
    <property type="entry name" value="Ribosomal_uL24"/>
</dbReference>
<dbReference type="Gene3D" id="2.30.30.30">
    <property type="match status" value="1"/>
</dbReference>
<dbReference type="GO" id="GO:0006412">
    <property type="term" value="P:translation"/>
    <property type="evidence" value="ECO:0007669"/>
    <property type="project" value="UniProtKB-UniRule"/>
</dbReference>
<dbReference type="InterPro" id="IPR008991">
    <property type="entry name" value="Translation_prot_SH3-like_sf"/>
</dbReference>
<evidence type="ECO:0000313" key="9">
    <source>
        <dbReference type="Proteomes" id="UP000184295"/>
    </source>
</evidence>
<sequence length="101" mass="10738">MKIKKGDKVRIIAGKDRGQEGEVVRVLPKESRVVVAGVNVAKRHTKPTSATTQGGIIDKAMPMHVSNVAMLCSKCGPTRVGYSMDADGKKSRVCAKCGAEL</sequence>
<evidence type="ECO:0000256" key="2">
    <source>
        <dbReference type="ARBA" id="ARBA00022980"/>
    </source>
</evidence>
<proteinExistence type="inferred from homology"/>
<dbReference type="Pfam" id="PF00467">
    <property type="entry name" value="KOW"/>
    <property type="match status" value="1"/>
</dbReference>
<name>A0A1M4ST64_9ACTN</name>
<dbReference type="AlphaFoldDB" id="A0A1M4ST64"/>
<dbReference type="InterPro" id="IPR041988">
    <property type="entry name" value="Ribosomal_uL24_KOW"/>
</dbReference>
<evidence type="ECO:0000256" key="4">
    <source>
        <dbReference type="ARBA" id="ARBA00035206"/>
    </source>
</evidence>
<dbReference type="RefSeq" id="WP_072788148.1">
    <property type="nucleotide sequence ID" value="NZ_FQUL01000003.1"/>
</dbReference>
<dbReference type="OrthoDB" id="9807419at2"/>
<dbReference type="EMBL" id="FQUL01000003">
    <property type="protein sequence ID" value="SHE35332.1"/>
    <property type="molecule type" value="Genomic_DNA"/>
</dbReference>